<evidence type="ECO:0000256" key="7">
    <source>
        <dbReference type="ARBA" id="ARBA00022490"/>
    </source>
</evidence>
<dbReference type="CDD" id="cd00170">
    <property type="entry name" value="SEC14"/>
    <property type="match status" value="1"/>
</dbReference>
<evidence type="ECO:0000256" key="24">
    <source>
        <dbReference type="SAM" id="MobiDB-lite"/>
    </source>
</evidence>
<dbReference type="InterPro" id="IPR038222">
    <property type="entry name" value="DHHA2_dom_sf"/>
</dbReference>
<comment type="subunit">
    <text evidence="21">Homooligomer. Able to homodimerize via its C-terminal domain. Interacts with NME1. Interacts with GSK3; at focal adhesion complexes where paxillin and vinculin are colocalized. Interacts with alpha and beta tubulin.</text>
</comment>
<evidence type="ECO:0000256" key="4">
    <source>
        <dbReference type="ARBA" id="ARBA00004496"/>
    </source>
</evidence>
<evidence type="ECO:0000256" key="12">
    <source>
        <dbReference type="ARBA" id="ARBA00022801"/>
    </source>
</evidence>
<dbReference type="InterPro" id="IPR004097">
    <property type="entry name" value="DHHA2"/>
</dbReference>
<evidence type="ECO:0000256" key="10">
    <source>
        <dbReference type="ARBA" id="ARBA00022723"/>
    </source>
</evidence>
<dbReference type="GO" id="GO:0004309">
    <property type="term" value="F:exopolyphosphatase activity"/>
    <property type="evidence" value="ECO:0007669"/>
    <property type="project" value="TreeGrafter"/>
</dbReference>
<sequence>MSVSSGPIGASLTQEILSSLGLANKTAAWGTLGTLRTFLSFSVDKDVQKLLKAITGQGVDHSTIVDVLTNRSREQRQLISRAFQERTKQDLLKSLQAALSGDLEKIVVALLRPAAQSDAQALRTALKASGSAGDVALEILATRAAPRLQECLAVYKHDFQVEAEEDIRTETNGILQDLLLALSKGGRENYSGVIDYNLEEQDVQALQQTGGSSTASQWVLIFTQRSPEHLIRVFDQYRRCTGQELEDVVRSCFHGDAQRALLSLASIMRNTALYFADKLHQALQETEPDFQVLTRVLVSRSEIDLLSIRAEFKKKFGKSLYSSLQLGPKLCYELRLHIHATVSSPFSIIFAEHCSCGKLGGSLRRASQESRPLHVVLGNEAGDLDSMVSALALAFYLTKTAGAGEIFIPVLNINRAELPLRGDNVFFLQKLQIPESALVFRDEIDLHALHQAGQLTLILVDHHVLPKSDAALEEAVAEVLDHRPIEQKYCPPCHVSVELVGSCATLVAERILQGAPEILDRQTASLLHGTIILDCVNMDAKVGKATPKDSKYVEKLEALFPDLPQRKDIFDSLQKAKFDVSGLTTEQMLRKDQKTIYRQGTKVTISAIYMDLEAFLQRLDLLEDLSAFCHEHSYDALVAMTIFFNTQNEPVRQLAVFCPHSALRMTICGVLEQSTSPALRLTPIPSLFPDLQTYLQGNTQVSRKKLLPVLQEALSAYFDSRKMPPGQPEVVGMSREQADKELDRAGNSLMAGLSQDDEDPPLPPTPMNSLVDECPLDQGLPKLSAEAVFEKCSQISLSQLSHDLFFLGAGADVRTGEKAGAAEPGAALRLGELELREEWQDEEFPRLLPEEAGSAGDPEDPQRDSQAGTPSTLALCGQRPMRKRLSAPELQLNLTEERGKTGASPNHSESSSSDGSLDLEVDELETPSDSEQLDSGHEFEWEDDLPRAEGLGASEAAERLGRGCVWDVAGEDGHRWRVFRTGQREQRVDMTVIEPYRKVLSHGGYHGDGLNAVILFASCYLPPSSIPNYTYVMEHLFRYMVGTLELLVAENYLLVHLSGGTRRAQVPPLGWIRQCYRTLDRRLRKNLRALVVVHATWYVKAFLALVRPFISSKFTRKIRFLDSLGELAQLISLDQVHIPEVVRQ</sequence>
<dbReference type="FunFam" id="3.10.310.20:FF:000003">
    <property type="entry name" value="Prune exopolyphosphatase 1"/>
    <property type="match status" value="1"/>
</dbReference>
<feature type="compositionally biased region" description="Acidic residues" evidence="24">
    <location>
        <begin position="917"/>
        <end position="932"/>
    </location>
</feature>
<dbReference type="Gene3D" id="1.10.220.10">
    <property type="entry name" value="Annexin"/>
    <property type="match status" value="4"/>
</dbReference>
<dbReference type="GO" id="GO:0005544">
    <property type="term" value="F:calcium-dependent phospholipid binding"/>
    <property type="evidence" value="ECO:0007669"/>
    <property type="project" value="UniProtKB-KW"/>
</dbReference>
<keyword evidence="9" id="KW-0053">Apoptosis</keyword>
<dbReference type="FunFam" id="3.90.1640.10:FF:000004">
    <property type="entry name" value="Prune exopolyphosphatase 1"/>
    <property type="match status" value="1"/>
</dbReference>
<comment type="caution">
    <text evidence="26">The sequence shown here is derived from an EMBL/GenBank/DDBJ whole genome shotgun (WGS) entry which is preliminary data.</text>
</comment>
<keyword evidence="16 23" id="KW-0041">Annexin</keyword>
<dbReference type="GO" id="GO:0004427">
    <property type="term" value="F:inorganic diphosphate phosphatase activity"/>
    <property type="evidence" value="ECO:0007669"/>
    <property type="project" value="UniProtKB-EC"/>
</dbReference>
<dbReference type="Proteomes" id="UP000710432">
    <property type="component" value="Unassembled WGS sequence"/>
</dbReference>
<evidence type="ECO:0000256" key="9">
    <source>
        <dbReference type="ARBA" id="ARBA00022703"/>
    </source>
</evidence>
<name>A0A8J6GHP8_MICOH</name>
<dbReference type="InterPro" id="IPR018252">
    <property type="entry name" value="Annexin_repeat_CS"/>
</dbReference>
<evidence type="ECO:0000256" key="23">
    <source>
        <dbReference type="RuleBase" id="RU003540"/>
    </source>
</evidence>
<dbReference type="PRINTS" id="PR00196">
    <property type="entry name" value="ANNEXIN"/>
</dbReference>
<dbReference type="InterPro" id="IPR037104">
    <property type="entry name" value="Annexin_sf"/>
</dbReference>
<evidence type="ECO:0000256" key="14">
    <source>
        <dbReference type="ARBA" id="ARBA00022990"/>
    </source>
</evidence>
<keyword evidence="10" id="KW-0479">Metal-binding</keyword>
<reference evidence="26" key="1">
    <citation type="submission" date="2020-03" db="EMBL/GenBank/DDBJ databases">
        <title>Studies in the Genomics of Life Span.</title>
        <authorList>
            <person name="Glass D."/>
        </authorList>
    </citation>
    <scope>NUCLEOTIDE SEQUENCE</scope>
    <source>
        <strain evidence="26">LTLLF</strain>
        <tissue evidence="26">Muscle</tissue>
    </source>
</reference>
<comment type="function">
    <text evidence="19">May be a bridge molecule between BCL2 and ARHGAP1/CDC42 in promoting cell death.</text>
</comment>
<dbReference type="InterPro" id="IPR018502">
    <property type="entry name" value="Annexin_repeat"/>
</dbReference>
<keyword evidence="7" id="KW-0963">Cytoplasm</keyword>
<evidence type="ECO:0000256" key="11">
    <source>
        <dbReference type="ARBA" id="ARBA00022737"/>
    </source>
</evidence>
<comment type="subcellular location">
    <subcellularLocation>
        <location evidence="3">Cell junction</location>
        <location evidence="3">Focal adhesion</location>
    </subcellularLocation>
    <subcellularLocation>
        <location evidence="4">Cytoplasm</location>
    </subcellularLocation>
    <subcellularLocation>
        <location evidence="2">Nucleus</location>
    </subcellularLocation>
</comment>
<evidence type="ECO:0000256" key="17">
    <source>
        <dbReference type="ARBA" id="ARBA00023242"/>
    </source>
</evidence>
<evidence type="ECO:0000313" key="27">
    <source>
        <dbReference type="Proteomes" id="UP000710432"/>
    </source>
</evidence>
<evidence type="ECO:0000256" key="5">
    <source>
        <dbReference type="ARBA" id="ARBA00007831"/>
    </source>
</evidence>
<dbReference type="GO" id="GO:0005737">
    <property type="term" value="C:cytoplasm"/>
    <property type="evidence" value="ECO:0007669"/>
    <property type="project" value="UniProtKB-SubCell"/>
</dbReference>
<evidence type="ECO:0000256" key="13">
    <source>
        <dbReference type="ARBA" id="ARBA00022949"/>
    </source>
</evidence>
<protein>
    <recommendedName>
        <fullName evidence="23">Annexin</fullName>
    </recommendedName>
</protein>
<comment type="similarity">
    <text evidence="6">Belongs to the PPase class C family. Prune subfamily.</text>
</comment>
<evidence type="ECO:0000256" key="20">
    <source>
        <dbReference type="ARBA" id="ARBA00058125"/>
    </source>
</evidence>
<dbReference type="InterPro" id="IPR022181">
    <property type="entry name" value="Bcl2-/adenovirus-E1B"/>
</dbReference>
<dbReference type="InterPro" id="IPR038763">
    <property type="entry name" value="DHH_sf"/>
</dbReference>
<gene>
    <name evidence="26" type="ORF">LTLLF_151590</name>
</gene>
<dbReference type="Gene3D" id="3.90.1640.10">
    <property type="entry name" value="inorganic pyrophosphatase (n-terminal core)"/>
    <property type="match status" value="1"/>
</dbReference>
<dbReference type="PROSITE" id="PS00223">
    <property type="entry name" value="ANNEXIN_1"/>
    <property type="match status" value="1"/>
</dbReference>
<dbReference type="PRINTS" id="PR01812">
    <property type="entry name" value="ANNEXINXXXI"/>
</dbReference>
<evidence type="ECO:0000256" key="15">
    <source>
        <dbReference type="ARBA" id="ARBA00023211"/>
    </source>
</evidence>
<keyword evidence="13" id="KW-0965">Cell junction</keyword>
<dbReference type="InterPro" id="IPR009116">
    <property type="entry name" value="ANX9"/>
</dbReference>
<evidence type="ECO:0000256" key="8">
    <source>
        <dbReference type="ARBA" id="ARBA00022553"/>
    </source>
</evidence>
<keyword evidence="23" id="KW-0106">Calcium</keyword>
<dbReference type="EMBL" id="JAATJU010022280">
    <property type="protein sequence ID" value="KAH0511137.1"/>
    <property type="molecule type" value="Genomic_DNA"/>
</dbReference>
<evidence type="ECO:0000256" key="19">
    <source>
        <dbReference type="ARBA" id="ARBA00055513"/>
    </source>
</evidence>
<keyword evidence="12" id="KW-0378">Hydrolase</keyword>
<dbReference type="GO" id="GO:0006915">
    <property type="term" value="P:apoptotic process"/>
    <property type="evidence" value="ECO:0007669"/>
    <property type="project" value="UniProtKB-KW"/>
</dbReference>
<evidence type="ECO:0000256" key="22">
    <source>
        <dbReference type="ARBA" id="ARBA00065286"/>
    </source>
</evidence>
<accession>A0A8J6GHP8</accession>
<dbReference type="GO" id="GO:0005509">
    <property type="term" value="F:calcium ion binding"/>
    <property type="evidence" value="ECO:0007669"/>
    <property type="project" value="InterPro"/>
</dbReference>
<dbReference type="PROSITE" id="PS50191">
    <property type="entry name" value="CRAL_TRIO"/>
    <property type="match status" value="1"/>
</dbReference>
<evidence type="ECO:0000256" key="2">
    <source>
        <dbReference type="ARBA" id="ARBA00004123"/>
    </source>
</evidence>
<dbReference type="Pfam" id="PF12496">
    <property type="entry name" value="BNIP2"/>
    <property type="match status" value="1"/>
</dbReference>
<comment type="similarity">
    <text evidence="5 23">Belongs to the annexin family.</text>
</comment>
<dbReference type="InterPro" id="IPR001667">
    <property type="entry name" value="DDH_dom"/>
</dbReference>
<dbReference type="Pfam" id="PF00191">
    <property type="entry name" value="Annexin"/>
    <property type="match status" value="4"/>
</dbReference>
<feature type="compositionally biased region" description="Basic and acidic residues" evidence="24">
    <location>
        <begin position="934"/>
        <end position="943"/>
    </location>
</feature>
<evidence type="ECO:0000259" key="25">
    <source>
        <dbReference type="PROSITE" id="PS50191"/>
    </source>
</evidence>
<dbReference type="GO" id="GO:0005925">
    <property type="term" value="C:focal adhesion"/>
    <property type="evidence" value="ECO:0007669"/>
    <property type="project" value="UniProtKB-SubCell"/>
</dbReference>
<dbReference type="Gene3D" id="3.10.310.20">
    <property type="entry name" value="DHHA2 domain"/>
    <property type="match status" value="1"/>
</dbReference>
<keyword evidence="15" id="KW-0464">Manganese</keyword>
<evidence type="ECO:0000256" key="6">
    <source>
        <dbReference type="ARBA" id="ARBA00010331"/>
    </source>
</evidence>
<evidence type="ECO:0000256" key="3">
    <source>
        <dbReference type="ARBA" id="ARBA00004246"/>
    </source>
</evidence>
<feature type="region of interest" description="Disordered" evidence="24">
    <location>
        <begin position="849"/>
        <end position="880"/>
    </location>
</feature>
<organism evidence="26 27">
    <name type="scientific">Microtus ochrogaster</name>
    <name type="common">Prairie vole</name>
    <dbReference type="NCBI Taxonomy" id="79684"/>
    <lineage>
        <taxon>Eukaryota</taxon>
        <taxon>Metazoa</taxon>
        <taxon>Chordata</taxon>
        <taxon>Craniata</taxon>
        <taxon>Vertebrata</taxon>
        <taxon>Euteleostomi</taxon>
        <taxon>Mammalia</taxon>
        <taxon>Eutheria</taxon>
        <taxon>Euarchontoglires</taxon>
        <taxon>Glires</taxon>
        <taxon>Rodentia</taxon>
        <taxon>Myomorpha</taxon>
        <taxon>Muroidea</taxon>
        <taxon>Cricetidae</taxon>
        <taxon>Arvicolinae</taxon>
        <taxon>Microtus</taxon>
    </lineage>
</organism>
<dbReference type="PANTHER" id="PTHR12112:SF47">
    <property type="entry name" value="EXOPOLYPHOSPHATASE PRUNE1"/>
    <property type="match status" value="1"/>
</dbReference>
<dbReference type="FunFam" id="3.40.525.10:FF:000012">
    <property type="entry name" value="bcl-2/adenovirus E1B 19 kDa-interacting protein 2-like protein"/>
    <property type="match status" value="1"/>
</dbReference>
<evidence type="ECO:0000313" key="26">
    <source>
        <dbReference type="EMBL" id="KAH0511137.1"/>
    </source>
</evidence>
<comment type="catalytic activity">
    <reaction evidence="18">
        <text>diphosphate + H2O = 2 phosphate + H(+)</text>
        <dbReference type="Rhea" id="RHEA:24576"/>
        <dbReference type="ChEBI" id="CHEBI:15377"/>
        <dbReference type="ChEBI" id="CHEBI:15378"/>
        <dbReference type="ChEBI" id="CHEBI:33019"/>
        <dbReference type="ChEBI" id="CHEBI:43474"/>
        <dbReference type="EC" id="3.6.1.1"/>
    </reaction>
</comment>
<keyword evidence="11 23" id="KW-0677">Repeat</keyword>
<keyword evidence="8" id="KW-0597">Phosphoprotein</keyword>
<dbReference type="InterPro" id="IPR001464">
    <property type="entry name" value="Annexin"/>
</dbReference>
<dbReference type="SUPFAM" id="SSF64182">
    <property type="entry name" value="DHH phosphoesterases"/>
    <property type="match status" value="1"/>
</dbReference>
<keyword evidence="17" id="KW-0539">Nucleus</keyword>
<dbReference type="PROSITE" id="PS51897">
    <property type="entry name" value="ANNEXIN_2"/>
    <property type="match status" value="4"/>
</dbReference>
<dbReference type="Pfam" id="PF13716">
    <property type="entry name" value="CRAL_TRIO_2"/>
    <property type="match status" value="1"/>
</dbReference>
<feature type="domain" description="CRAL-TRIO" evidence="25">
    <location>
        <begin position="989"/>
        <end position="1144"/>
    </location>
</feature>
<dbReference type="Pfam" id="PF01368">
    <property type="entry name" value="DHH"/>
    <property type="match status" value="1"/>
</dbReference>
<evidence type="ECO:0000256" key="1">
    <source>
        <dbReference type="ARBA" id="ARBA00001936"/>
    </source>
</evidence>
<evidence type="ECO:0000256" key="16">
    <source>
        <dbReference type="ARBA" id="ARBA00023216"/>
    </source>
</evidence>
<keyword evidence="23" id="KW-0111">Calcium/phospholipid-binding</keyword>
<dbReference type="GO" id="GO:0005634">
    <property type="term" value="C:nucleus"/>
    <property type="evidence" value="ECO:0007669"/>
    <property type="project" value="UniProtKB-SubCell"/>
</dbReference>
<keyword evidence="14" id="KW-0007">Acetylation</keyword>
<comment type="subunit">
    <text evidence="22">Homodimer. Interacts with BCL2, ARHGAP1, MIF and GFER.</text>
</comment>
<dbReference type="SUPFAM" id="SSF52087">
    <property type="entry name" value="CRAL/TRIO domain"/>
    <property type="match status" value="1"/>
</dbReference>
<dbReference type="Pfam" id="PF02833">
    <property type="entry name" value="DHHA2"/>
    <property type="match status" value="1"/>
</dbReference>
<dbReference type="AlphaFoldDB" id="A0A8J6GHP8"/>
<comment type="function">
    <text evidence="20">Phosphodiesterase (PDE) that has higher activity toward cAMP than cGMP, as substrate. Plays a role in cell proliferation, migration and differentiation, and acts as a negative regulator of NME1. Plays a role in the regulation of neurogenesis. Involved in the regulation of microtubule polymerization.</text>
</comment>
<dbReference type="SUPFAM" id="SSF47874">
    <property type="entry name" value="Annexin"/>
    <property type="match status" value="1"/>
</dbReference>
<dbReference type="SMART" id="SM01131">
    <property type="entry name" value="DHHA2"/>
    <property type="match status" value="1"/>
</dbReference>
<dbReference type="SMART" id="SM00335">
    <property type="entry name" value="ANX"/>
    <property type="match status" value="4"/>
</dbReference>
<feature type="region of interest" description="Disordered" evidence="24">
    <location>
        <begin position="896"/>
        <end position="943"/>
    </location>
</feature>
<dbReference type="InterPro" id="IPR001251">
    <property type="entry name" value="CRAL-TRIO_dom"/>
</dbReference>
<dbReference type="FunFam" id="1.10.220.10:FF:000017">
    <property type="entry name" value="Annexin"/>
    <property type="match status" value="1"/>
</dbReference>
<dbReference type="SMART" id="SM00516">
    <property type="entry name" value="SEC14"/>
    <property type="match status" value="1"/>
</dbReference>
<evidence type="ECO:0000256" key="18">
    <source>
        <dbReference type="ARBA" id="ARBA00047820"/>
    </source>
</evidence>
<comment type="cofactor">
    <cofactor evidence="1">
        <name>Mn(2+)</name>
        <dbReference type="ChEBI" id="CHEBI:29035"/>
    </cofactor>
</comment>
<proteinExistence type="inferred from homology"/>
<dbReference type="InterPro" id="IPR036865">
    <property type="entry name" value="CRAL-TRIO_dom_sf"/>
</dbReference>
<evidence type="ECO:0000256" key="21">
    <source>
        <dbReference type="ARBA" id="ARBA00062606"/>
    </source>
</evidence>
<comment type="domain">
    <text evidence="23">A pair of annexin repeats may form one binding site for calcium and phospholipid.</text>
</comment>
<dbReference type="Gene3D" id="3.40.525.10">
    <property type="entry name" value="CRAL-TRIO lipid binding domain"/>
    <property type="match status" value="1"/>
</dbReference>
<dbReference type="PANTHER" id="PTHR12112">
    <property type="entry name" value="BNIP - RELATED"/>
    <property type="match status" value="1"/>
</dbReference>